<reference evidence="1" key="1">
    <citation type="submission" date="2019-03" db="EMBL/GenBank/DDBJ databases">
        <title>Long read genome sequence of the mycoparasitic Pythium oligandrum ATCC 38472 isolated from sugarbeet rhizosphere.</title>
        <authorList>
            <person name="Gaulin E."/>
        </authorList>
    </citation>
    <scope>NUCLEOTIDE SEQUENCE</scope>
    <source>
        <strain evidence="1">ATCC 38472_TT</strain>
    </source>
</reference>
<organism evidence="1 2">
    <name type="scientific">Pythium oligandrum</name>
    <name type="common">Mycoparasitic fungus</name>
    <dbReference type="NCBI Taxonomy" id="41045"/>
    <lineage>
        <taxon>Eukaryota</taxon>
        <taxon>Sar</taxon>
        <taxon>Stramenopiles</taxon>
        <taxon>Oomycota</taxon>
        <taxon>Peronosporomycetes</taxon>
        <taxon>Pythiales</taxon>
        <taxon>Pythiaceae</taxon>
        <taxon>Pythium</taxon>
    </lineage>
</organism>
<proteinExistence type="predicted"/>
<dbReference type="AlphaFoldDB" id="A0A8K1CHV0"/>
<dbReference type="EMBL" id="SPLM01000072">
    <property type="protein sequence ID" value="TMW63682.1"/>
    <property type="molecule type" value="Genomic_DNA"/>
</dbReference>
<name>A0A8K1CHV0_PYTOL</name>
<dbReference type="Proteomes" id="UP000794436">
    <property type="component" value="Unassembled WGS sequence"/>
</dbReference>
<evidence type="ECO:0000313" key="1">
    <source>
        <dbReference type="EMBL" id="TMW63682.1"/>
    </source>
</evidence>
<keyword evidence="2" id="KW-1185">Reference proteome</keyword>
<accession>A0A8K1CHV0</accession>
<sequence>MRGLMRAIGLGGLLRNTPRVQETLRSQRSNGHLSALRPIDMGSLRSLTPRASEDRESDIRVSVERPQFLFFAGHDPSPWSLQLYAENNGQPALSTAKYPFVPSTVEPIRAPVISRQMPVFFAPQYVNMSFE</sequence>
<gene>
    <name evidence="1" type="ORF">Poli38472_002623</name>
</gene>
<protein>
    <submittedName>
        <fullName evidence="1">Uncharacterized protein</fullName>
    </submittedName>
</protein>
<comment type="caution">
    <text evidence="1">The sequence shown here is derived from an EMBL/GenBank/DDBJ whole genome shotgun (WGS) entry which is preliminary data.</text>
</comment>
<evidence type="ECO:0000313" key="2">
    <source>
        <dbReference type="Proteomes" id="UP000794436"/>
    </source>
</evidence>